<dbReference type="InterPro" id="IPR036236">
    <property type="entry name" value="Znf_C2H2_sf"/>
</dbReference>
<evidence type="ECO:0000259" key="9">
    <source>
        <dbReference type="PROSITE" id="PS50157"/>
    </source>
</evidence>
<feature type="domain" description="C2H2-type" evidence="9">
    <location>
        <begin position="291"/>
        <end position="321"/>
    </location>
</feature>
<reference evidence="10" key="1">
    <citation type="submission" date="2023-06" db="EMBL/GenBank/DDBJ databases">
        <authorList>
            <consortium name="Lawrence Berkeley National Laboratory"/>
            <person name="Ahrendt S."/>
            <person name="Sahu N."/>
            <person name="Indic B."/>
            <person name="Wong-Bajracharya J."/>
            <person name="Merenyi Z."/>
            <person name="Ke H.-M."/>
            <person name="Monk M."/>
            <person name="Kocsube S."/>
            <person name="Drula E."/>
            <person name="Lipzen A."/>
            <person name="Balint B."/>
            <person name="Henrissat B."/>
            <person name="Andreopoulos B."/>
            <person name="Martin F.M."/>
            <person name="Harder C.B."/>
            <person name="Rigling D."/>
            <person name="Ford K.L."/>
            <person name="Foster G.D."/>
            <person name="Pangilinan J."/>
            <person name="Papanicolaou A."/>
            <person name="Barry K."/>
            <person name="LaButti K."/>
            <person name="Viragh M."/>
            <person name="Koriabine M."/>
            <person name="Yan M."/>
            <person name="Riley R."/>
            <person name="Champramary S."/>
            <person name="Plett K.L."/>
            <person name="Tsai I.J."/>
            <person name="Slot J."/>
            <person name="Sipos G."/>
            <person name="Plett J."/>
            <person name="Nagy L.G."/>
            <person name="Grigoriev I.V."/>
        </authorList>
    </citation>
    <scope>NUCLEOTIDE SEQUENCE</scope>
    <source>
        <strain evidence="10">HWK02</strain>
    </source>
</reference>
<dbReference type="GO" id="GO:0008270">
    <property type="term" value="F:zinc ion binding"/>
    <property type="evidence" value="ECO:0007669"/>
    <property type="project" value="UniProtKB-KW"/>
</dbReference>
<dbReference type="InterPro" id="IPR013087">
    <property type="entry name" value="Znf_C2H2_type"/>
</dbReference>
<dbReference type="SMART" id="SM00355">
    <property type="entry name" value="ZnF_C2H2"/>
    <property type="match status" value="2"/>
</dbReference>
<evidence type="ECO:0000256" key="5">
    <source>
        <dbReference type="ARBA" id="ARBA00022833"/>
    </source>
</evidence>
<feature type="compositionally biased region" description="Low complexity" evidence="8">
    <location>
        <begin position="522"/>
        <end position="535"/>
    </location>
</feature>
<feature type="compositionally biased region" description="Polar residues" evidence="8">
    <location>
        <begin position="468"/>
        <end position="478"/>
    </location>
</feature>
<dbReference type="InterPro" id="IPR051059">
    <property type="entry name" value="VerF-like"/>
</dbReference>
<dbReference type="PANTHER" id="PTHR40626">
    <property type="entry name" value="MIP31509P"/>
    <property type="match status" value="1"/>
</dbReference>
<evidence type="ECO:0000256" key="6">
    <source>
        <dbReference type="ARBA" id="ARBA00023242"/>
    </source>
</evidence>
<keyword evidence="4 7" id="KW-0863">Zinc-finger</keyword>
<feature type="region of interest" description="Disordered" evidence="8">
    <location>
        <begin position="618"/>
        <end position="678"/>
    </location>
</feature>
<keyword evidence="6" id="KW-0539">Nucleus</keyword>
<evidence type="ECO:0000256" key="8">
    <source>
        <dbReference type="SAM" id="MobiDB-lite"/>
    </source>
</evidence>
<dbReference type="PROSITE" id="PS50157">
    <property type="entry name" value="ZINC_FINGER_C2H2_2"/>
    <property type="match status" value="2"/>
</dbReference>
<evidence type="ECO:0000313" key="11">
    <source>
        <dbReference type="Proteomes" id="UP001175228"/>
    </source>
</evidence>
<evidence type="ECO:0000256" key="4">
    <source>
        <dbReference type="ARBA" id="ARBA00022771"/>
    </source>
</evidence>
<feature type="compositionally biased region" description="Low complexity" evidence="8">
    <location>
        <begin position="621"/>
        <end position="632"/>
    </location>
</feature>
<feature type="region of interest" description="Disordered" evidence="8">
    <location>
        <begin position="366"/>
        <end position="579"/>
    </location>
</feature>
<dbReference type="GO" id="GO:0000785">
    <property type="term" value="C:chromatin"/>
    <property type="evidence" value="ECO:0007669"/>
    <property type="project" value="TreeGrafter"/>
</dbReference>
<protein>
    <recommendedName>
        <fullName evidence="9">C2H2-type domain-containing protein</fullName>
    </recommendedName>
</protein>
<dbReference type="SUPFAM" id="SSF57667">
    <property type="entry name" value="beta-beta-alpha zinc fingers"/>
    <property type="match status" value="1"/>
</dbReference>
<dbReference type="EMBL" id="JAUEPU010000025">
    <property type="protein sequence ID" value="KAK0493358.1"/>
    <property type="molecule type" value="Genomic_DNA"/>
</dbReference>
<dbReference type="Proteomes" id="UP001175228">
    <property type="component" value="Unassembled WGS sequence"/>
</dbReference>
<dbReference type="Gene3D" id="3.30.160.60">
    <property type="entry name" value="Classic Zinc Finger"/>
    <property type="match status" value="2"/>
</dbReference>
<dbReference type="GO" id="GO:0000978">
    <property type="term" value="F:RNA polymerase II cis-regulatory region sequence-specific DNA binding"/>
    <property type="evidence" value="ECO:0007669"/>
    <property type="project" value="InterPro"/>
</dbReference>
<gene>
    <name evidence="10" type="ORF">EDD18DRAFT_1108143</name>
</gene>
<keyword evidence="2" id="KW-0479">Metal-binding</keyword>
<evidence type="ECO:0000256" key="1">
    <source>
        <dbReference type="ARBA" id="ARBA00004123"/>
    </source>
</evidence>
<keyword evidence="3" id="KW-0677">Repeat</keyword>
<dbReference type="PANTHER" id="PTHR40626:SF11">
    <property type="entry name" value="ZINC FINGER PROTEIN YPR022C"/>
    <property type="match status" value="1"/>
</dbReference>
<proteinExistence type="predicted"/>
<comment type="caution">
    <text evidence="10">The sequence shown here is derived from an EMBL/GenBank/DDBJ whole genome shotgun (WGS) entry which is preliminary data.</text>
</comment>
<feature type="compositionally biased region" description="Low complexity" evidence="8">
    <location>
        <begin position="415"/>
        <end position="429"/>
    </location>
</feature>
<evidence type="ECO:0000256" key="3">
    <source>
        <dbReference type="ARBA" id="ARBA00022737"/>
    </source>
</evidence>
<dbReference type="GO" id="GO:0005634">
    <property type="term" value="C:nucleus"/>
    <property type="evidence" value="ECO:0007669"/>
    <property type="project" value="UniProtKB-SubCell"/>
</dbReference>
<evidence type="ECO:0000256" key="7">
    <source>
        <dbReference type="PROSITE-ProRule" id="PRU00042"/>
    </source>
</evidence>
<feature type="compositionally biased region" description="Polar residues" evidence="8">
    <location>
        <begin position="537"/>
        <end position="547"/>
    </location>
</feature>
<dbReference type="AlphaFoldDB" id="A0AA39Q228"/>
<evidence type="ECO:0000256" key="2">
    <source>
        <dbReference type="ARBA" id="ARBA00022723"/>
    </source>
</evidence>
<sequence length="678" mass="74696">MKQRSKGVDGGNFALRGSRGTWHELRATHAGDLLLCCEALVRGRVNGRMHLAMGGNRRQSGGLGTWKAMFVNRRDWGYKAYALIDEGELIDVVLDGERGISGPLMAVCRAWDWCSDWGEDTLCVAIVNSGELILRLGGSDDDLSRWELEFGEEEEFHSPAAGFLIIIYTGGDINVIRRNGDTESVEKTVLSRGCSAPAAGRGSIGSMWDTAVERNDLGMVQAFQTPLRQSMYLKIVPFNRVPMVRGRTPSPDQPKPHPSSSSSSDTMATMVVPPPSAAITKRYRPAPAKTFQCRGYGECRMVFSRSEHLARHIRKHTGERPFTCHCGKQFSRLDNLRQHAQTVHSDKQEDNERMMRDLTTLHASMAAANKSRGIRRVPPKVPDTIRPGTSTGYEGDTWHISTPTPASSDHSVAHPNSASAPSAGPGSNSFRSFRDPRNGQSFRDQPSVAGANQPAQPSGANAIPATLGFSSRPGTANGPTLPPLSSLIPLPPPPQSSSGGHHLFRHQAQPQPHQPPINNWYLPQQQPSQQQNLSLHFPSTSPLKTEPTTPPIPLSAQMTPAPDHSRDDSRSWSSVMISQQQQQQYYHHYGMQQPQRVPQRYMEIEYPPFGEYDAGYQPYQNGANGASENGNGFRSPNAGFDDFSGESGYPQQQQPQQQPQQQWYTNAGTYGYYGDGDR</sequence>
<name>A0AA39Q228_9AGAR</name>
<keyword evidence="11" id="KW-1185">Reference proteome</keyword>
<comment type="subcellular location">
    <subcellularLocation>
        <location evidence="1">Nucleus</location>
    </subcellularLocation>
</comment>
<organism evidence="10 11">
    <name type="scientific">Armillaria luteobubalina</name>
    <dbReference type="NCBI Taxonomy" id="153913"/>
    <lineage>
        <taxon>Eukaryota</taxon>
        <taxon>Fungi</taxon>
        <taxon>Dikarya</taxon>
        <taxon>Basidiomycota</taxon>
        <taxon>Agaricomycotina</taxon>
        <taxon>Agaricomycetes</taxon>
        <taxon>Agaricomycetidae</taxon>
        <taxon>Agaricales</taxon>
        <taxon>Marasmiineae</taxon>
        <taxon>Physalacriaceae</taxon>
        <taxon>Armillaria</taxon>
    </lineage>
</organism>
<evidence type="ECO:0000313" key="10">
    <source>
        <dbReference type="EMBL" id="KAK0493358.1"/>
    </source>
</evidence>
<accession>A0AA39Q228</accession>
<feature type="compositionally biased region" description="Polar residues" evidence="8">
    <location>
        <begin position="399"/>
        <end position="410"/>
    </location>
</feature>
<feature type="region of interest" description="Disordered" evidence="8">
    <location>
        <begin position="243"/>
        <end position="269"/>
    </location>
</feature>
<feature type="compositionally biased region" description="Low complexity" evidence="8">
    <location>
        <begin position="650"/>
        <end position="662"/>
    </location>
</feature>
<dbReference type="GO" id="GO:0000981">
    <property type="term" value="F:DNA-binding transcription factor activity, RNA polymerase II-specific"/>
    <property type="evidence" value="ECO:0007669"/>
    <property type="project" value="InterPro"/>
</dbReference>
<keyword evidence="5" id="KW-0862">Zinc</keyword>
<dbReference type="FunFam" id="3.30.160.60:FF:002343">
    <property type="entry name" value="Zinc finger protein 33A"/>
    <property type="match status" value="1"/>
</dbReference>
<feature type="domain" description="C2H2-type" evidence="9">
    <location>
        <begin position="322"/>
        <end position="349"/>
    </location>
</feature>